<comment type="caution">
    <text evidence="2">The sequence shown here is derived from an EMBL/GenBank/DDBJ whole genome shotgun (WGS) entry which is preliminary data.</text>
</comment>
<dbReference type="Proteomes" id="UP001215151">
    <property type="component" value="Unassembled WGS sequence"/>
</dbReference>
<gene>
    <name evidence="2" type="ORF">ONZ51_g7489</name>
</gene>
<feature type="compositionally biased region" description="Basic and acidic residues" evidence="1">
    <location>
        <begin position="100"/>
        <end position="112"/>
    </location>
</feature>
<accession>A0AAD7TQD3</accession>
<name>A0AAD7TQD3_9APHY</name>
<protein>
    <submittedName>
        <fullName evidence="2">Uncharacterized protein</fullName>
    </submittedName>
</protein>
<sequence>MRKGGICGLMLEDLNGYQWTAWLTHTRPHPPTLEELQADLERQRRVLFNAAMIEAREREEVARVAAAQQQTVRIQAPAAEGVRVSAEPKRPAEMSPSETARVDTAADRREPATEQPSPWKPPPSDEPHSWQPRAAVSVLGHGSPSLSAHRARQYLMKIPGSPQQSLIHSSLQAATRGPEVPLELGIHDVEGELLGGPTCREPGSSAAGS</sequence>
<reference evidence="2" key="1">
    <citation type="submission" date="2022-11" db="EMBL/GenBank/DDBJ databases">
        <title>Genome Sequence of Cubamyces cubensis.</title>
        <authorList>
            <person name="Buettner E."/>
        </authorList>
    </citation>
    <scope>NUCLEOTIDE SEQUENCE</scope>
    <source>
        <strain evidence="2">MPL-01</strain>
    </source>
</reference>
<dbReference type="PANTHER" id="PTHR32470">
    <property type="entry name" value="ADH DEHYDROGENASE [UBIQUINONE] 1 ALPHA SUBCOMPLEX ASSEMBLY FACTOR 2"/>
    <property type="match status" value="1"/>
</dbReference>
<dbReference type="GO" id="GO:0005739">
    <property type="term" value="C:mitochondrion"/>
    <property type="evidence" value="ECO:0007669"/>
    <property type="project" value="TreeGrafter"/>
</dbReference>
<feature type="region of interest" description="Disordered" evidence="1">
    <location>
        <begin position="78"/>
        <end position="130"/>
    </location>
</feature>
<proteinExistence type="predicted"/>
<keyword evidence="3" id="KW-1185">Reference proteome</keyword>
<evidence type="ECO:0000313" key="2">
    <source>
        <dbReference type="EMBL" id="KAJ8474007.1"/>
    </source>
</evidence>
<dbReference type="InterPro" id="IPR052618">
    <property type="entry name" value="ComplexI_NDUFA12"/>
</dbReference>
<evidence type="ECO:0000313" key="3">
    <source>
        <dbReference type="Proteomes" id="UP001215151"/>
    </source>
</evidence>
<dbReference type="AlphaFoldDB" id="A0AAD7TQD3"/>
<evidence type="ECO:0000256" key="1">
    <source>
        <dbReference type="SAM" id="MobiDB-lite"/>
    </source>
</evidence>
<organism evidence="2 3">
    <name type="scientific">Trametes cubensis</name>
    <dbReference type="NCBI Taxonomy" id="1111947"/>
    <lineage>
        <taxon>Eukaryota</taxon>
        <taxon>Fungi</taxon>
        <taxon>Dikarya</taxon>
        <taxon>Basidiomycota</taxon>
        <taxon>Agaricomycotina</taxon>
        <taxon>Agaricomycetes</taxon>
        <taxon>Polyporales</taxon>
        <taxon>Polyporaceae</taxon>
        <taxon>Trametes</taxon>
    </lineage>
</organism>
<dbReference type="EMBL" id="JAPEVG010000202">
    <property type="protein sequence ID" value="KAJ8474007.1"/>
    <property type="molecule type" value="Genomic_DNA"/>
</dbReference>
<dbReference type="PANTHER" id="PTHR32470:SF2">
    <property type="entry name" value="NADH DEHYDROGENASE [UBIQUINONE] 1 ALPHA SUBCOMPLEX ASSEMBLY FACTOR 2"/>
    <property type="match status" value="1"/>
</dbReference>
<dbReference type="GO" id="GO:0032981">
    <property type="term" value="P:mitochondrial respiratory chain complex I assembly"/>
    <property type="evidence" value="ECO:0007669"/>
    <property type="project" value="TreeGrafter"/>
</dbReference>